<accession>A0A975BVS6</accession>
<evidence type="ECO:0000313" key="1">
    <source>
        <dbReference type="EMBL" id="QTA92287.1"/>
    </source>
</evidence>
<dbReference type="Proteomes" id="UP000663722">
    <property type="component" value="Chromosome"/>
</dbReference>
<proteinExistence type="predicted"/>
<organism evidence="1 2">
    <name type="scientific">Desulfonema magnum</name>
    <dbReference type="NCBI Taxonomy" id="45655"/>
    <lineage>
        <taxon>Bacteria</taxon>
        <taxon>Pseudomonadati</taxon>
        <taxon>Thermodesulfobacteriota</taxon>
        <taxon>Desulfobacteria</taxon>
        <taxon>Desulfobacterales</taxon>
        <taxon>Desulfococcaceae</taxon>
        <taxon>Desulfonema</taxon>
    </lineage>
</organism>
<dbReference type="AlphaFoldDB" id="A0A975BVS6"/>
<name>A0A975BVS6_9BACT</name>
<dbReference type="KEGG" id="dmm:dnm_083640"/>
<gene>
    <name evidence="1" type="ORF">dnm_083640</name>
</gene>
<dbReference type="EMBL" id="CP061800">
    <property type="protein sequence ID" value="QTA92287.1"/>
    <property type="molecule type" value="Genomic_DNA"/>
</dbReference>
<evidence type="ECO:0000313" key="2">
    <source>
        <dbReference type="Proteomes" id="UP000663722"/>
    </source>
</evidence>
<keyword evidence="2" id="KW-1185">Reference proteome</keyword>
<protein>
    <submittedName>
        <fullName evidence="1">Uncharacterized protein</fullName>
    </submittedName>
</protein>
<sequence>MLLSSTGLLSLRRGEVAALCHYPSANQEPGCPVRINFGLRAYQLIFFPIIKKS</sequence>
<reference evidence="1" key="1">
    <citation type="journal article" date="2021" name="Microb. Physiol.">
        <title>Proteogenomic Insights into the Physiology of Marine, Sulfate-Reducing, Filamentous Desulfonema limicola and Desulfonema magnum.</title>
        <authorList>
            <person name="Schnaars V."/>
            <person name="Wohlbrand L."/>
            <person name="Scheve S."/>
            <person name="Hinrichs C."/>
            <person name="Reinhardt R."/>
            <person name="Rabus R."/>
        </authorList>
    </citation>
    <scope>NUCLEOTIDE SEQUENCE</scope>
    <source>
        <strain evidence="1">4be13</strain>
    </source>
</reference>